<feature type="domain" description="IRG-type G" evidence="3">
    <location>
        <begin position="389"/>
        <end position="582"/>
    </location>
</feature>
<evidence type="ECO:0000256" key="2">
    <source>
        <dbReference type="SAM" id="MobiDB-lite"/>
    </source>
</evidence>
<accession>A0A914WTF7</accession>
<sequence>MGAQMDAFEARRAEQDQGDKTYTFRSPAAQKNTWELTVPRNARNYEQSSFEDRPPEIIEENHEGTQEFKKWYLSPAAKAPIRPRLPQDWYTGYTKGMYQNSLDDVNLDDEDEREVHQIRRDVRPTRVPPRPRRHVEFSDTDDNFANDDDSSWSHREKRAQLYKPGLRRDERPREIYKNGAYEEENHYYEKEFSNGIYSNNLRSQALLNSRFNTERAHKRIAKQEPKQFIDDHISEENSANFYPSRNNNRFVTGKAGRYDTARDGRNFNESYSTEEQWALRKAAKPVPDFVERFAMDAARRNGVTQTNQEDLASQDRKVNEIVTFKRTPTFLGEQPTAQRLPIKRNNPRLDSSVNTQRTAGTQTMFRNRSLYESRQRTMVQCGEHVLDKLAINIGFVGGPKTGKSSLINALRNLSKDDVGYAGQKPLKTRRGAGKYELPQITPYNCTAKGMENSVLWEIPLQTPMNGEQFIQENSLHEFDMIFLVIAGAINKDEVEFASAMNACGKPFAFVLSGCDSDMKVQEVESDSQPFGRFKARFEQKARSVFNSGIADIAPGLSTTHVFFVSAPVIRDRVRLVDSDEAPSWIEKYAIDDEVFLNTIQGLCQVTG</sequence>
<evidence type="ECO:0000313" key="4">
    <source>
        <dbReference type="Proteomes" id="UP000887566"/>
    </source>
</evidence>
<reference evidence="5" key="1">
    <citation type="submission" date="2022-11" db="UniProtKB">
        <authorList>
            <consortium name="WormBaseParasite"/>
        </authorList>
    </citation>
    <scope>IDENTIFICATION</scope>
</reference>
<feature type="region of interest" description="Disordered" evidence="2">
    <location>
        <begin position="125"/>
        <end position="152"/>
    </location>
</feature>
<dbReference type="PANTHER" id="PTHR14143:SF1">
    <property type="entry name" value="IRG-TYPE G DOMAIN-CONTAINING PROTEIN"/>
    <property type="match status" value="1"/>
</dbReference>
<name>A0A914WTF7_9BILA</name>
<evidence type="ECO:0000313" key="5">
    <source>
        <dbReference type="WBParaSite" id="PSAMB.scaffold51size93054.g1040.t1"/>
    </source>
</evidence>
<dbReference type="AlphaFoldDB" id="A0A914WTF7"/>
<comment type="similarity">
    <text evidence="1">Belongs to the TRAFAC class dynamin-like GTPase superfamily. IRG family.</text>
</comment>
<dbReference type="Proteomes" id="UP000887566">
    <property type="component" value="Unplaced"/>
</dbReference>
<evidence type="ECO:0000259" key="3">
    <source>
        <dbReference type="PROSITE" id="PS51716"/>
    </source>
</evidence>
<proteinExistence type="inferred from homology"/>
<dbReference type="PANTHER" id="PTHR14143">
    <property type="entry name" value="INTERFERON-INDUCIBLE GTPASE FAMILY MEMBER"/>
    <property type="match status" value="1"/>
</dbReference>
<dbReference type="WBParaSite" id="PSAMB.scaffold51size93054.g1040.t1">
    <property type="protein sequence ID" value="PSAMB.scaffold51size93054.g1040.t1"/>
    <property type="gene ID" value="PSAMB.scaffold51size93054.g1040"/>
</dbReference>
<dbReference type="PROSITE" id="PS51716">
    <property type="entry name" value="G_IRG"/>
    <property type="match status" value="1"/>
</dbReference>
<dbReference type="InterPro" id="IPR027417">
    <property type="entry name" value="P-loop_NTPase"/>
</dbReference>
<evidence type="ECO:0000256" key="1">
    <source>
        <dbReference type="ARBA" id="ARBA00005429"/>
    </source>
</evidence>
<dbReference type="GO" id="GO:0016020">
    <property type="term" value="C:membrane"/>
    <property type="evidence" value="ECO:0007669"/>
    <property type="project" value="InterPro"/>
</dbReference>
<dbReference type="SUPFAM" id="SSF52540">
    <property type="entry name" value="P-loop containing nucleoside triphosphate hydrolases"/>
    <property type="match status" value="1"/>
</dbReference>
<dbReference type="GO" id="GO:0005525">
    <property type="term" value="F:GTP binding"/>
    <property type="evidence" value="ECO:0007669"/>
    <property type="project" value="InterPro"/>
</dbReference>
<dbReference type="InterPro" id="IPR030385">
    <property type="entry name" value="G_IRG_dom"/>
</dbReference>
<dbReference type="InterPro" id="IPR007743">
    <property type="entry name" value="Immunity-related_GTPase-like"/>
</dbReference>
<feature type="region of interest" description="Disordered" evidence="2">
    <location>
        <begin position="1"/>
        <end position="56"/>
    </location>
</feature>
<feature type="compositionally biased region" description="Basic and acidic residues" evidence="2">
    <location>
        <begin position="8"/>
        <end position="19"/>
    </location>
</feature>
<organism evidence="4 5">
    <name type="scientific">Plectus sambesii</name>
    <dbReference type="NCBI Taxonomy" id="2011161"/>
    <lineage>
        <taxon>Eukaryota</taxon>
        <taxon>Metazoa</taxon>
        <taxon>Ecdysozoa</taxon>
        <taxon>Nematoda</taxon>
        <taxon>Chromadorea</taxon>
        <taxon>Plectida</taxon>
        <taxon>Plectina</taxon>
        <taxon>Plectoidea</taxon>
        <taxon>Plectidae</taxon>
        <taxon>Plectus</taxon>
    </lineage>
</organism>
<protein>
    <submittedName>
        <fullName evidence="5">IRG-type G domain-containing protein</fullName>
    </submittedName>
</protein>
<keyword evidence="4" id="KW-1185">Reference proteome</keyword>
<dbReference type="Gene3D" id="3.40.50.300">
    <property type="entry name" value="P-loop containing nucleotide triphosphate hydrolases"/>
    <property type="match status" value="1"/>
</dbReference>
<feature type="compositionally biased region" description="Acidic residues" evidence="2">
    <location>
        <begin position="138"/>
        <end position="150"/>
    </location>
</feature>
<dbReference type="Pfam" id="PF05049">
    <property type="entry name" value="IIGP"/>
    <property type="match status" value="1"/>
</dbReference>